<evidence type="ECO:0000256" key="7">
    <source>
        <dbReference type="RuleBase" id="RU363032"/>
    </source>
</evidence>
<dbReference type="InterPro" id="IPR025966">
    <property type="entry name" value="OppC_N"/>
</dbReference>
<feature type="domain" description="ABC transmembrane type-1" evidence="9">
    <location>
        <begin position="110"/>
        <end position="301"/>
    </location>
</feature>
<feature type="transmembrane region" description="Helical" evidence="7">
    <location>
        <begin position="112"/>
        <end position="137"/>
    </location>
</feature>
<feature type="transmembrane region" description="Helical" evidence="7">
    <location>
        <begin position="225"/>
        <end position="245"/>
    </location>
</feature>
<evidence type="ECO:0000256" key="4">
    <source>
        <dbReference type="ARBA" id="ARBA00022692"/>
    </source>
</evidence>
<dbReference type="GO" id="GO:0005886">
    <property type="term" value="C:plasma membrane"/>
    <property type="evidence" value="ECO:0007669"/>
    <property type="project" value="UniProtKB-SubCell"/>
</dbReference>
<comment type="similarity">
    <text evidence="7">Belongs to the binding-protein-dependent transport system permease family.</text>
</comment>
<proteinExistence type="inferred from homology"/>
<name>A0A5D0NIP8_9ACTN</name>
<evidence type="ECO:0000256" key="2">
    <source>
        <dbReference type="ARBA" id="ARBA00022448"/>
    </source>
</evidence>
<dbReference type="InterPro" id="IPR000515">
    <property type="entry name" value="MetI-like"/>
</dbReference>
<evidence type="ECO:0000256" key="1">
    <source>
        <dbReference type="ARBA" id="ARBA00004651"/>
    </source>
</evidence>
<feature type="region of interest" description="Disordered" evidence="8">
    <location>
        <begin position="1"/>
        <end position="24"/>
    </location>
</feature>
<dbReference type="SUPFAM" id="SSF161098">
    <property type="entry name" value="MetI-like"/>
    <property type="match status" value="1"/>
</dbReference>
<accession>A0A5D0NIP8</accession>
<gene>
    <name evidence="10" type="ORF">FXF69_25145</name>
</gene>
<evidence type="ECO:0000256" key="8">
    <source>
        <dbReference type="SAM" id="MobiDB-lite"/>
    </source>
</evidence>
<feature type="transmembrane region" description="Helical" evidence="7">
    <location>
        <begin position="149"/>
        <end position="169"/>
    </location>
</feature>
<organism evidence="10 11">
    <name type="scientific">Actinomadura chibensis</name>
    <dbReference type="NCBI Taxonomy" id="392828"/>
    <lineage>
        <taxon>Bacteria</taxon>
        <taxon>Bacillati</taxon>
        <taxon>Actinomycetota</taxon>
        <taxon>Actinomycetes</taxon>
        <taxon>Streptosporangiales</taxon>
        <taxon>Thermomonosporaceae</taxon>
        <taxon>Actinomadura</taxon>
    </lineage>
</organism>
<dbReference type="Proteomes" id="UP000323380">
    <property type="component" value="Unassembled WGS sequence"/>
</dbReference>
<feature type="transmembrane region" description="Helical" evidence="7">
    <location>
        <begin position="281"/>
        <end position="301"/>
    </location>
</feature>
<dbReference type="EMBL" id="VSFG01000005">
    <property type="protein sequence ID" value="TYB44238.1"/>
    <property type="molecule type" value="Genomic_DNA"/>
</dbReference>
<evidence type="ECO:0000313" key="11">
    <source>
        <dbReference type="Proteomes" id="UP000323380"/>
    </source>
</evidence>
<evidence type="ECO:0000259" key="9">
    <source>
        <dbReference type="PROSITE" id="PS50928"/>
    </source>
</evidence>
<keyword evidence="4 7" id="KW-0812">Transmembrane</keyword>
<protein>
    <submittedName>
        <fullName evidence="10">ABC transporter permease</fullName>
    </submittedName>
</protein>
<dbReference type="Pfam" id="PF00528">
    <property type="entry name" value="BPD_transp_1"/>
    <property type="match status" value="1"/>
</dbReference>
<keyword evidence="11" id="KW-1185">Reference proteome</keyword>
<dbReference type="RefSeq" id="WP_067901925.1">
    <property type="nucleotide sequence ID" value="NZ_VSFG01000005.1"/>
</dbReference>
<keyword evidence="3" id="KW-1003">Cell membrane</keyword>
<comment type="subcellular location">
    <subcellularLocation>
        <location evidence="1 7">Cell membrane</location>
        <topology evidence="1 7">Multi-pass membrane protein</topology>
    </subcellularLocation>
</comment>
<dbReference type="AlphaFoldDB" id="A0A5D0NIP8"/>
<dbReference type="Gene3D" id="1.10.3720.10">
    <property type="entry name" value="MetI-like"/>
    <property type="match status" value="1"/>
</dbReference>
<keyword evidence="2 7" id="KW-0813">Transport</keyword>
<dbReference type="PROSITE" id="PS50928">
    <property type="entry name" value="ABC_TM1"/>
    <property type="match status" value="1"/>
</dbReference>
<dbReference type="PANTHER" id="PTHR43386:SF1">
    <property type="entry name" value="D,D-DIPEPTIDE TRANSPORT SYSTEM PERMEASE PROTEIN DDPC-RELATED"/>
    <property type="match status" value="1"/>
</dbReference>
<evidence type="ECO:0000256" key="6">
    <source>
        <dbReference type="ARBA" id="ARBA00023136"/>
    </source>
</evidence>
<dbReference type="Pfam" id="PF12911">
    <property type="entry name" value="OppC_N"/>
    <property type="match status" value="1"/>
</dbReference>
<keyword evidence="5 7" id="KW-1133">Transmembrane helix</keyword>
<comment type="caution">
    <text evidence="10">The sequence shown here is derived from an EMBL/GenBank/DDBJ whole genome shotgun (WGS) entry which is preliminary data.</text>
</comment>
<keyword evidence="6 7" id="KW-0472">Membrane</keyword>
<evidence type="ECO:0000256" key="3">
    <source>
        <dbReference type="ARBA" id="ARBA00022475"/>
    </source>
</evidence>
<sequence length="315" mass="33454">MSAPSLAEGRAATPPPLGRSPWRTAAGRLRRDPAALIGLGIVLLFVLMALTAPLLTALNGHGPNEFHPEKIDKALAGAPKGALGGVDGDFWLGVEPGTGRDVFSRMVHGARISLLISVLATGVATVAGTALGLLAGFSGGRLDALISRVMDLVLSFPQLIFMIALVSVLPEGNRTLELIFVMGFFGWPYVGRIVRGQALVLRSREFVEAARAAGMTRARILFREVLPNLLAPILVYATLTVPINIGTEAALSFLGIGVRPPDSSWGQMMATAMTWYQVDPMFFVVPGVCLLLTVLAFTLLGDAFRDALDPRSATR</sequence>
<feature type="transmembrane region" description="Helical" evidence="7">
    <location>
        <begin position="33"/>
        <end position="55"/>
    </location>
</feature>
<reference evidence="10 11" key="1">
    <citation type="submission" date="2019-08" db="EMBL/GenBank/DDBJ databases">
        <title>Actinomadura sp. nov. CYP1-5 isolated from mountain soil.</title>
        <authorList>
            <person name="Songsumanus A."/>
            <person name="Kuncharoen N."/>
            <person name="Kudo T."/>
            <person name="Yuki M."/>
            <person name="Igarashi Y."/>
            <person name="Tanasupawat S."/>
        </authorList>
    </citation>
    <scope>NUCLEOTIDE SEQUENCE [LARGE SCALE GENOMIC DNA]</scope>
    <source>
        <strain evidence="10 11">JCM 14158</strain>
    </source>
</reference>
<evidence type="ECO:0000256" key="5">
    <source>
        <dbReference type="ARBA" id="ARBA00022989"/>
    </source>
</evidence>
<dbReference type="InterPro" id="IPR050366">
    <property type="entry name" value="BP-dependent_transpt_permease"/>
</dbReference>
<dbReference type="InterPro" id="IPR035906">
    <property type="entry name" value="MetI-like_sf"/>
</dbReference>
<evidence type="ECO:0000313" key="10">
    <source>
        <dbReference type="EMBL" id="TYB44238.1"/>
    </source>
</evidence>
<dbReference type="CDD" id="cd06261">
    <property type="entry name" value="TM_PBP2"/>
    <property type="match status" value="1"/>
</dbReference>
<dbReference type="GO" id="GO:0055085">
    <property type="term" value="P:transmembrane transport"/>
    <property type="evidence" value="ECO:0007669"/>
    <property type="project" value="InterPro"/>
</dbReference>
<feature type="transmembrane region" description="Helical" evidence="7">
    <location>
        <begin position="175"/>
        <end position="194"/>
    </location>
</feature>
<dbReference type="STRING" id="1220554.GCA_001552135_06983"/>
<dbReference type="PANTHER" id="PTHR43386">
    <property type="entry name" value="OLIGOPEPTIDE TRANSPORT SYSTEM PERMEASE PROTEIN APPC"/>
    <property type="match status" value="1"/>
</dbReference>